<protein>
    <submittedName>
        <fullName evidence="3">tRNA 2-selenouridine(34) synthase MnmH</fullName>
        <ecNumber evidence="3">2.5.1.-</ecNumber>
    </submittedName>
</protein>
<dbReference type="EMBL" id="JANGAC010000007">
    <property type="protein sequence ID" value="MCQ4923488.1"/>
    <property type="molecule type" value="Genomic_DNA"/>
</dbReference>
<organism evidence="3 4">
    <name type="scientific">Tissierella carlieri</name>
    <dbReference type="NCBI Taxonomy" id="689904"/>
    <lineage>
        <taxon>Bacteria</taxon>
        <taxon>Bacillati</taxon>
        <taxon>Bacillota</taxon>
        <taxon>Tissierellia</taxon>
        <taxon>Tissierellales</taxon>
        <taxon>Tissierellaceae</taxon>
        <taxon>Tissierella</taxon>
    </lineage>
</organism>
<dbReference type="Pfam" id="PF26341">
    <property type="entry name" value="AAA_SelU"/>
    <property type="match status" value="1"/>
</dbReference>
<sequence length="347" mass="39885">MFKIINYEDIDQNRLDENYVLIDVRSPHEYTLETIPGSVNIPIFDDKERELIGTIYKQESIEKAKKIGIATAAKNLSSIYDRVSELDKEYNNLIFFCARGGFRSSSLVSLFKTLGINATKLDCGYKGYRKYVNDHLPTVVENIKFIVLYGNTGTGKTNILKSLGSQGLDTLDLEGCANHRGSILGSVGLGEQNSQKMFESLVYESLKNRKTNFVFVEGESKRIGKDIIPNYLYNAINNGINVKIEANIETRVNNLLKEYVHDTDNELITSLHNLRKYLGDSNIDKYIKLIGEHDYKPVIEELIIKYYDPLYEHRNRVYEAVFYNDNELQTTNKIIEWAKNHKYDKSQ</sequence>
<dbReference type="PANTHER" id="PTHR30401:SF0">
    <property type="entry name" value="TRNA 2-SELENOURIDINE SYNTHASE"/>
    <property type="match status" value="1"/>
</dbReference>
<dbReference type="Pfam" id="PF00581">
    <property type="entry name" value="Rhodanese"/>
    <property type="match status" value="1"/>
</dbReference>
<evidence type="ECO:0000313" key="4">
    <source>
        <dbReference type="Proteomes" id="UP001524478"/>
    </source>
</evidence>
<evidence type="ECO:0000259" key="2">
    <source>
        <dbReference type="PROSITE" id="PS50206"/>
    </source>
</evidence>
<keyword evidence="1" id="KW-0711">Selenium</keyword>
<keyword evidence="4" id="KW-1185">Reference proteome</keyword>
<feature type="domain" description="Rhodanese" evidence="2">
    <location>
        <begin position="15"/>
        <end position="137"/>
    </location>
</feature>
<reference evidence="3 4" key="1">
    <citation type="submission" date="2022-06" db="EMBL/GenBank/DDBJ databases">
        <title>Isolation of gut microbiota from human fecal samples.</title>
        <authorList>
            <person name="Pamer E.G."/>
            <person name="Barat B."/>
            <person name="Waligurski E."/>
            <person name="Medina S."/>
            <person name="Paddock L."/>
            <person name="Mostad J."/>
        </authorList>
    </citation>
    <scope>NUCLEOTIDE SEQUENCE [LARGE SCALE GENOMIC DNA]</scope>
    <source>
        <strain evidence="3 4">DFI.7.95</strain>
    </source>
</reference>
<dbReference type="Proteomes" id="UP001524478">
    <property type="component" value="Unassembled WGS sequence"/>
</dbReference>
<dbReference type="RefSeq" id="WP_216561905.1">
    <property type="nucleotide sequence ID" value="NZ_JAHLOH010000049.1"/>
</dbReference>
<comment type="caution">
    <text evidence="3">The sequence shown here is derived from an EMBL/GenBank/DDBJ whole genome shotgun (WGS) entry which is preliminary data.</text>
</comment>
<dbReference type="InterPro" id="IPR001763">
    <property type="entry name" value="Rhodanese-like_dom"/>
</dbReference>
<dbReference type="SMART" id="SM00450">
    <property type="entry name" value="RHOD"/>
    <property type="match status" value="1"/>
</dbReference>
<dbReference type="GO" id="GO:0016740">
    <property type="term" value="F:transferase activity"/>
    <property type="evidence" value="ECO:0007669"/>
    <property type="project" value="UniProtKB-KW"/>
</dbReference>
<name>A0ABT1SAH2_9FIRM</name>
<dbReference type="NCBIfam" id="NF008750">
    <property type="entry name" value="PRK11784.1-2"/>
    <property type="match status" value="1"/>
</dbReference>
<evidence type="ECO:0000256" key="1">
    <source>
        <dbReference type="ARBA" id="ARBA00023266"/>
    </source>
</evidence>
<dbReference type="NCBIfam" id="NF008752">
    <property type="entry name" value="PRK11784.1-4"/>
    <property type="match status" value="1"/>
</dbReference>
<proteinExistence type="predicted"/>
<evidence type="ECO:0000313" key="3">
    <source>
        <dbReference type="EMBL" id="MCQ4923488.1"/>
    </source>
</evidence>
<dbReference type="InterPro" id="IPR017582">
    <property type="entry name" value="SelU"/>
</dbReference>
<keyword evidence="3" id="KW-0808">Transferase</keyword>
<accession>A0ABT1SAH2</accession>
<gene>
    <name evidence="3" type="primary">mnmH</name>
    <name evidence="3" type="ORF">NE686_10350</name>
</gene>
<dbReference type="InterPro" id="IPR058840">
    <property type="entry name" value="AAA_SelU"/>
</dbReference>
<dbReference type="EC" id="2.5.1.-" evidence="3"/>
<dbReference type="PROSITE" id="PS50206">
    <property type="entry name" value="RHODANESE_3"/>
    <property type="match status" value="1"/>
</dbReference>
<dbReference type="NCBIfam" id="TIGR03167">
    <property type="entry name" value="tRNA_sel_U_synt"/>
    <property type="match status" value="1"/>
</dbReference>
<dbReference type="PANTHER" id="PTHR30401">
    <property type="entry name" value="TRNA 2-SELENOURIDINE SYNTHASE"/>
    <property type="match status" value="1"/>
</dbReference>